<protein>
    <recommendedName>
        <fullName evidence="6">Tetratricopeptide repeat protein</fullName>
    </recommendedName>
</protein>
<dbReference type="PANTHER" id="PTHR44186:SF1">
    <property type="entry name" value="BARDET-BIEDL SYNDROME 4 PROTEIN"/>
    <property type="match status" value="1"/>
</dbReference>
<name>A0A2S7KXX7_9FLAO</name>
<dbReference type="PROSITE" id="PS50005">
    <property type="entry name" value="TPR"/>
    <property type="match status" value="2"/>
</dbReference>
<dbReference type="Gene3D" id="1.25.40.10">
    <property type="entry name" value="Tetratricopeptide repeat domain"/>
    <property type="match status" value="2"/>
</dbReference>
<dbReference type="Pfam" id="PF00515">
    <property type="entry name" value="TPR_1"/>
    <property type="match status" value="1"/>
</dbReference>
<sequence length="415" mass="47082">MKNQILALSIGLITLSAFSQKDELKAAGKALKNDDFKTAKEAILPLESIEETMDSKYKAEYYFIKGQAYGKSNVEKAAEAYNKLFAYEKEIGKDKYTKDAQPKLNDLIQYVSNLAITFYNDDKDYKKASENFYLTYKLSPSDTSFLYNAAVSASLSKEYDASLSYYKELQSVGYTGIATEYLATNKESGEVESLGSKQNRDSMVKFGQYINPIQETSESKQSEIVKNISYILINQGKTDEAIVAIKEARKADPKDLNLLLNEAQLYIQLEEMDKFGSLMQEAIKLDPTNPTLFFNLGVVNANEKKTEDAIGYYKKAIELDPDYGDAHMNLAVAILSGEQEIVVEMNKNLSNIKKYDELELQQKALYRKALPHLEKADEIKRSLDTVKSLLNIYDILRMNEKAAVLRPIYKKMREQ</sequence>
<dbReference type="PROSITE" id="PS50293">
    <property type="entry name" value="TPR_REGION"/>
    <property type="match status" value="1"/>
</dbReference>
<evidence type="ECO:0000256" key="2">
    <source>
        <dbReference type="ARBA" id="ARBA00022803"/>
    </source>
</evidence>
<keyword evidence="2 3" id="KW-0802">TPR repeat</keyword>
<feature type="repeat" description="TPR" evidence="3">
    <location>
        <begin position="290"/>
        <end position="323"/>
    </location>
</feature>
<comment type="caution">
    <text evidence="4">The sequence shown here is derived from an EMBL/GenBank/DDBJ whole genome shotgun (WGS) entry which is preliminary data.</text>
</comment>
<dbReference type="OrthoDB" id="1149028at2"/>
<proteinExistence type="predicted"/>
<dbReference type="PANTHER" id="PTHR44186">
    <property type="match status" value="1"/>
</dbReference>
<dbReference type="Proteomes" id="UP000239522">
    <property type="component" value="Unassembled WGS sequence"/>
</dbReference>
<feature type="repeat" description="TPR" evidence="3">
    <location>
        <begin position="256"/>
        <end position="289"/>
    </location>
</feature>
<dbReference type="EMBL" id="MQUA01000013">
    <property type="protein sequence ID" value="PQB07522.1"/>
    <property type="molecule type" value="Genomic_DNA"/>
</dbReference>
<dbReference type="AlphaFoldDB" id="A0A2S7KXX7"/>
<evidence type="ECO:0000313" key="5">
    <source>
        <dbReference type="Proteomes" id="UP000239522"/>
    </source>
</evidence>
<dbReference type="InterPro" id="IPR019734">
    <property type="entry name" value="TPR_rpt"/>
</dbReference>
<keyword evidence="1" id="KW-0677">Repeat</keyword>
<dbReference type="SUPFAM" id="SSF48452">
    <property type="entry name" value="TPR-like"/>
    <property type="match status" value="2"/>
</dbReference>
<accession>A0A2S7KXX7</accession>
<organism evidence="4 5">
    <name type="scientific">Polaribacter filamentus</name>
    <dbReference type="NCBI Taxonomy" id="53483"/>
    <lineage>
        <taxon>Bacteria</taxon>
        <taxon>Pseudomonadati</taxon>
        <taxon>Bacteroidota</taxon>
        <taxon>Flavobacteriia</taxon>
        <taxon>Flavobacteriales</taxon>
        <taxon>Flavobacteriaceae</taxon>
    </lineage>
</organism>
<evidence type="ECO:0000313" key="4">
    <source>
        <dbReference type="EMBL" id="PQB07522.1"/>
    </source>
</evidence>
<keyword evidence="5" id="KW-1185">Reference proteome</keyword>
<evidence type="ECO:0008006" key="6">
    <source>
        <dbReference type="Google" id="ProtNLM"/>
    </source>
</evidence>
<dbReference type="Pfam" id="PF14559">
    <property type="entry name" value="TPR_19"/>
    <property type="match status" value="1"/>
</dbReference>
<evidence type="ECO:0000256" key="1">
    <source>
        <dbReference type="ARBA" id="ARBA00022737"/>
    </source>
</evidence>
<dbReference type="SMART" id="SM00028">
    <property type="entry name" value="TPR"/>
    <property type="match status" value="3"/>
</dbReference>
<reference evidence="4 5" key="1">
    <citation type="submission" date="2016-11" db="EMBL/GenBank/DDBJ databases">
        <title>Trade-off between light-utilization and light-protection in marine flavobacteria.</title>
        <authorList>
            <person name="Kumagai Y."/>
        </authorList>
    </citation>
    <scope>NUCLEOTIDE SEQUENCE [LARGE SCALE GENOMIC DNA]</scope>
    <source>
        <strain evidence="4 5">ATCC 700397</strain>
    </source>
</reference>
<evidence type="ECO:0000256" key="3">
    <source>
        <dbReference type="PROSITE-ProRule" id="PRU00339"/>
    </source>
</evidence>
<dbReference type="InterPro" id="IPR011990">
    <property type="entry name" value="TPR-like_helical_dom_sf"/>
</dbReference>
<dbReference type="RefSeq" id="WP_104809734.1">
    <property type="nucleotide sequence ID" value="NZ_MQUA01000013.1"/>
</dbReference>
<gene>
    <name evidence="4" type="ORF">BST83_10420</name>
</gene>